<organism evidence="3">
    <name type="scientific">marine metagenome</name>
    <dbReference type="NCBI Taxonomy" id="408172"/>
    <lineage>
        <taxon>unclassified sequences</taxon>
        <taxon>metagenomes</taxon>
        <taxon>ecological metagenomes</taxon>
    </lineage>
</organism>
<dbReference type="AlphaFoldDB" id="A0A381RCS1"/>
<keyword evidence="1" id="KW-0732">Signal</keyword>
<name>A0A381RCS1_9ZZZZ</name>
<dbReference type="SUPFAM" id="SSF48695">
    <property type="entry name" value="Multiheme cytochromes"/>
    <property type="match status" value="2"/>
</dbReference>
<dbReference type="PANTHER" id="PTHR35038">
    <property type="entry name" value="DISSIMILATORY SULFITE REDUCTASE SIRA"/>
    <property type="match status" value="1"/>
</dbReference>
<protein>
    <submittedName>
        <fullName evidence="3">Uncharacterized protein</fullName>
    </submittedName>
</protein>
<feature type="coiled-coil region" evidence="2">
    <location>
        <begin position="347"/>
        <end position="398"/>
    </location>
</feature>
<dbReference type="EMBL" id="UINC01001822">
    <property type="protein sequence ID" value="SUZ89552.1"/>
    <property type="molecule type" value="Genomic_DNA"/>
</dbReference>
<dbReference type="Gene3D" id="1.10.1130.10">
    <property type="entry name" value="Flavocytochrome C3, Chain A"/>
    <property type="match status" value="1"/>
</dbReference>
<evidence type="ECO:0000313" key="3">
    <source>
        <dbReference type="EMBL" id="SUZ89552.1"/>
    </source>
</evidence>
<reference evidence="3" key="1">
    <citation type="submission" date="2018-05" db="EMBL/GenBank/DDBJ databases">
        <authorList>
            <person name="Lanie J.A."/>
            <person name="Ng W.-L."/>
            <person name="Kazmierczak K.M."/>
            <person name="Andrzejewski T.M."/>
            <person name="Davidsen T.M."/>
            <person name="Wayne K.J."/>
            <person name="Tettelin H."/>
            <person name="Glass J.I."/>
            <person name="Rusch D."/>
            <person name="Podicherti R."/>
            <person name="Tsui H.-C.T."/>
            <person name="Winkler M.E."/>
        </authorList>
    </citation>
    <scope>NUCLEOTIDE SEQUENCE</scope>
</reference>
<proteinExistence type="predicted"/>
<evidence type="ECO:0000256" key="1">
    <source>
        <dbReference type="ARBA" id="ARBA00022729"/>
    </source>
</evidence>
<sequence>VFTLKKGLTVLFITLMGVCSVFAQEKDWVFWQNQFFQANADKASDHEATYFWETQEPYIKEIQVTATLPDYPWVKVSGYRNRTVERCITCHDGISAVSSSHPPEFGCVICHGGEPESVDKNQAHATLIYDPQAGTGKRNPSSLNVVEQSCGQLYCHSGHIREDRNHIQRLNKSMMNTLAGMISGLRYQWAGQSKKTARYAKRAISDEDGNVPHQWGALEKLDKLPYFSSLDIPESDEKTIQHISKNPSDRLLRQKCFQCHIDSPPPPGQYRSQGCAACHFTYSKTGLYEGNDPTISKTQPGHAKLHQIQALPKRRICVQCHQRFSIQTLGNEPSPVKNIIVGPINKNEEANNTSEETLQQQAEVEQQQVSEGFSSMMNNEELLTVESQKEDNKSAEEEELSLFTGKGNVQIDVHTARGLDCIDCHTQRDIMGDGNLYSKQHQAVEIRCETCHGDDSTYPMISKVTELNDRVIRLSKHYKGKPNSVGDWMAVSERKQRMTNVKVQNGKMVTIGKQSGRVYNIPLLRDKQIHFIPQHQSRLECTACHSQWVVGCQSCHASMKLGQVELKTSERTPIKIQQPYLMIGPRGKVAPMFAQPERHFSMLDEKGNPILALGSTGQHRGKYQEWHFTNPNTSSGSNLVYSLNPHSTGTKVRSCESCHLSPETLGLGKGDLKIGANNTGKNDSLVPLNRLDEKTQASVFDPEAKVSMRGEVLAGSHQLKARPFNQKEIIRILRVGNCIPCHDRYGDRIYQDIKKSYAFESTLEHRQLREQILNSRQMRP</sequence>
<dbReference type="GO" id="GO:0016491">
    <property type="term" value="F:oxidoreductase activity"/>
    <property type="evidence" value="ECO:0007669"/>
    <property type="project" value="TreeGrafter"/>
</dbReference>
<dbReference type="InterPro" id="IPR051829">
    <property type="entry name" value="Multiheme_Cytochr_ET"/>
</dbReference>
<keyword evidence="2" id="KW-0175">Coiled coil</keyword>
<dbReference type="InterPro" id="IPR036280">
    <property type="entry name" value="Multihaem_cyt_sf"/>
</dbReference>
<dbReference type="PANTHER" id="PTHR35038:SF8">
    <property type="entry name" value="C-TYPE POLYHEME CYTOCHROME OMCC"/>
    <property type="match status" value="1"/>
</dbReference>
<accession>A0A381RCS1</accession>
<feature type="non-terminal residue" evidence="3">
    <location>
        <position position="1"/>
    </location>
</feature>
<evidence type="ECO:0000256" key="2">
    <source>
        <dbReference type="SAM" id="Coils"/>
    </source>
</evidence>
<gene>
    <name evidence="3" type="ORF">METZ01_LOCUS42406</name>
</gene>